<dbReference type="Gene3D" id="2.70.70.10">
    <property type="entry name" value="Glucose Permease (Domain IIA)"/>
    <property type="match status" value="1"/>
</dbReference>
<evidence type="ECO:0000313" key="2">
    <source>
        <dbReference type="EMBL" id="GIF61695.1"/>
    </source>
</evidence>
<dbReference type="RefSeq" id="WP_203708510.1">
    <property type="nucleotide sequence ID" value="NZ_BAAALU010000018.1"/>
</dbReference>
<dbReference type="InterPro" id="IPR050570">
    <property type="entry name" value="Cell_wall_metabolism_enzyme"/>
</dbReference>
<dbReference type="PANTHER" id="PTHR21666">
    <property type="entry name" value="PEPTIDASE-RELATED"/>
    <property type="match status" value="1"/>
</dbReference>
<organism evidence="2 3">
    <name type="scientific">Asanoa iriomotensis</name>
    <dbReference type="NCBI Taxonomy" id="234613"/>
    <lineage>
        <taxon>Bacteria</taxon>
        <taxon>Bacillati</taxon>
        <taxon>Actinomycetota</taxon>
        <taxon>Actinomycetes</taxon>
        <taxon>Micromonosporales</taxon>
        <taxon>Micromonosporaceae</taxon>
        <taxon>Asanoa</taxon>
    </lineage>
</organism>
<protein>
    <recommendedName>
        <fullName evidence="1">M23ase beta-sheet core domain-containing protein</fullName>
    </recommendedName>
</protein>
<feature type="domain" description="M23ase beta-sheet core" evidence="1">
    <location>
        <begin position="213"/>
        <end position="322"/>
    </location>
</feature>
<evidence type="ECO:0000259" key="1">
    <source>
        <dbReference type="Pfam" id="PF01551"/>
    </source>
</evidence>
<dbReference type="PANTHER" id="PTHR21666:SF270">
    <property type="entry name" value="MUREIN HYDROLASE ACTIVATOR ENVC"/>
    <property type="match status" value="1"/>
</dbReference>
<sequence>MTGRLLAIITACVLGVAFICVAGVAGIGGAASACTLLPALPGSTSRYDADQMRNAAIIVGVGARRGIPPRGQVIAVATAMQESNLHNLGNLGEDNDHDSLGLFQQRPSQGWGTPTQIMNPEYAAGKFYDKLLTIAGWQTMTLTEAAQAVQRSGYPDAYAKHEPDATAIVAAVSGLAPGGAPAGAAEDCASVAGWMKPVPGPIVSPFGQRDGRLHAGVDIGAAKGTPIHAAASGVVVRVRCNAHLVDGGPYSCDVDGDPVKVQGCGWYAEIQHADKTVTRYCHMVSRPVVDVGQTVAVGQVIGMVGSSGHSSGPHLHLETHLGAPASNINAVDPIAFFRERMVDLTQP</sequence>
<name>A0ABQ4CFZ7_9ACTN</name>
<keyword evidence="3" id="KW-1185">Reference proteome</keyword>
<comment type="caution">
    <text evidence="2">The sequence shown here is derived from an EMBL/GenBank/DDBJ whole genome shotgun (WGS) entry which is preliminary data.</text>
</comment>
<dbReference type="EMBL" id="BONC01000123">
    <property type="protein sequence ID" value="GIF61695.1"/>
    <property type="molecule type" value="Genomic_DNA"/>
</dbReference>
<accession>A0ABQ4CFZ7</accession>
<dbReference type="Pfam" id="PF01551">
    <property type="entry name" value="Peptidase_M23"/>
    <property type="match status" value="1"/>
</dbReference>
<dbReference type="CDD" id="cd12797">
    <property type="entry name" value="M23_peptidase"/>
    <property type="match status" value="1"/>
</dbReference>
<reference evidence="2 3" key="1">
    <citation type="submission" date="2021-01" db="EMBL/GenBank/DDBJ databases">
        <title>Whole genome shotgun sequence of Asanoa iriomotensis NBRC 100142.</title>
        <authorList>
            <person name="Komaki H."/>
            <person name="Tamura T."/>
        </authorList>
    </citation>
    <scope>NUCLEOTIDE SEQUENCE [LARGE SCALE GENOMIC DNA]</scope>
    <source>
        <strain evidence="2 3">NBRC 100142</strain>
    </source>
</reference>
<dbReference type="SUPFAM" id="SSF51261">
    <property type="entry name" value="Duplicated hybrid motif"/>
    <property type="match status" value="1"/>
</dbReference>
<gene>
    <name evidence="2" type="ORF">Air01nite_77900</name>
</gene>
<dbReference type="Proteomes" id="UP000624325">
    <property type="component" value="Unassembled WGS sequence"/>
</dbReference>
<proteinExistence type="predicted"/>
<dbReference type="InterPro" id="IPR011055">
    <property type="entry name" value="Dup_hybrid_motif"/>
</dbReference>
<dbReference type="PROSITE" id="PS51257">
    <property type="entry name" value="PROKAR_LIPOPROTEIN"/>
    <property type="match status" value="1"/>
</dbReference>
<evidence type="ECO:0000313" key="3">
    <source>
        <dbReference type="Proteomes" id="UP000624325"/>
    </source>
</evidence>
<dbReference type="InterPro" id="IPR016047">
    <property type="entry name" value="M23ase_b-sheet_dom"/>
</dbReference>